<dbReference type="NCBIfam" id="TIGR02098">
    <property type="entry name" value="MJ0042_CXXC"/>
    <property type="match status" value="1"/>
</dbReference>
<organism evidence="4 5">
    <name type="scientific">Ramlibacter humi</name>
    <dbReference type="NCBI Taxonomy" id="2530451"/>
    <lineage>
        <taxon>Bacteria</taxon>
        <taxon>Pseudomonadati</taxon>
        <taxon>Pseudomonadota</taxon>
        <taxon>Betaproteobacteria</taxon>
        <taxon>Burkholderiales</taxon>
        <taxon>Comamonadaceae</taxon>
        <taxon>Ramlibacter</taxon>
    </lineage>
</organism>
<feature type="region of interest" description="Disordered" evidence="1">
    <location>
        <begin position="78"/>
        <end position="110"/>
    </location>
</feature>
<keyword evidence="5" id="KW-1185">Reference proteome</keyword>
<keyword evidence="2" id="KW-1133">Transmembrane helix</keyword>
<keyword evidence="2" id="KW-0812">Transmembrane</keyword>
<dbReference type="OrthoDB" id="5294582at2"/>
<accession>A0A4Z0BB71</accession>
<feature type="transmembrane region" description="Helical" evidence="2">
    <location>
        <begin position="201"/>
        <end position="223"/>
    </location>
</feature>
<evidence type="ECO:0000256" key="1">
    <source>
        <dbReference type="SAM" id="MobiDB-lite"/>
    </source>
</evidence>
<sequence>MSLITGCPNCGTMFRVVPDQLKISDGWVRCGHCQEVFDATAHLRPAEPVPAPTVLAADPPFVTPEAGLAPAAREEAAVPPTVPAEFSPPTVPQPLPPAPPPATNGHGHFGPSQVEVIEIESPYSEFPSSIAPPSVQPPDSDSSSGYPPYEFVRESGRMPLPSGLEEVDSEVPDSALHAEGGLEDVSFVRAARRKAFWRRPLVRALLVLLALVLAGLLAAQYAVHERDRLAATNPGLQPLLEQLCKPLGCRIGPPHRIDAILIDNSGFTRLRGDTYRLSFTLKNQAAQPVAMPALQLTLTDTSDQPVLQRVLLPRELGAPSETLAAAGEWSTSIAVAVNAAAGGGRIAGYKLLAFYP</sequence>
<dbReference type="RefSeq" id="WP_135251692.1">
    <property type="nucleotide sequence ID" value="NZ_SMLK01000012.1"/>
</dbReference>
<evidence type="ECO:0000256" key="2">
    <source>
        <dbReference type="SAM" id="Phobius"/>
    </source>
</evidence>
<comment type="caution">
    <text evidence="4">The sequence shown here is derived from an EMBL/GenBank/DDBJ whole genome shotgun (WGS) entry which is preliminary data.</text>
</comment>
<dbReference type="Pfam" id="PF11906">
    <property type="entry name" value="DUF3426"/>
    <property type="match status" value="1"/>
</dbReference>
<keyword evidence="2" id="KW-0472">Membrane</keyword>
<dbReference type="AlphaFoldDB" id="A0A4Z0BB71"/>
<dbReference type="Pfam" id="PF13719">
    <property type="entry name" value="Zn_ribbon_5"/>
    <property type="match status" value="1"/>
</dbReference>
<feature type="compositionally biased region" description="Low complexity" evidence="1">
    <location>
        <begin position="137"/>
        <end position="149"/>
    </location>
</feature>
<dbReference type="Proteomes" id="UP000297839">
    <property type="component" value="Unassembled WGS sequence"/>
</dbReference>
<dbReference type="InterPro" id="IPR021834">
    <property type="entry name" value="DUF3426"/>
</dbReference>
<name>A0A4Z0BB71_9BURK</name>
<gene>
    <name evidence="4" type="ORF">EZ216_20660</name>
</gene>
<feature type="compositionally biased region" description="Pro residues" evidence="1">
    <location>
        <begin position="89"/>
        <end position="102"/>
    </location>
</feature>
<dbReference type="InterPro" id="IPR011723">
    <property type="entry name" value="Znf/thioredoxin_put"/>
</dbReference>
<evidence type="ECO:0000313" key="5">
    <source>
        <dbReference type="Proteomes" id="UP000297839"/>
    </source>
</evidence>
<feature type="domain" description="Zinc finger/thioredoxin putative" evidence="3">
    <location>
        <begin position="3"/>
        <end position="39"/>
    </location>
</feature>
<proteinExistence type="predicted"/>
<feature type="region of interest" description="Disordered" evidence="1">
    <location>
        <begin position="127"/>
        <end position="165"/>
    </location>
</feature>
<reference evidence="4 5" key="1">
    <citation type="submission" date="2019-03" db="EMBL/GenBank/DDBJ databases">
        <title>Ramlibacter sp. 18x22-1, whole genome shotgun sequence.</title>
        <authorList>
            <person name="Zhang X."/>
            <person name="Feng G."/>
            <person name="Zhu H."/>
        </authorList>
    </citation>
    <scope>NUCLEOTIDE SEQUENCE [LARGE SCALE GENOMIC DNA]</scope>
    <source>
        <strain evidence="4 5">18x22-1</strain>
    </source>
</reference>
<evidence type="ECO:0000259" key="3">
    <source>
        <dbReference type="Pfam" id="PF13719"/>
    </source>
</evidence>
<evidence type="ECO:0000313" key="4">
    <source>
        <dbReference type="EMBL" id="TFY96352.1"/>
    </source>
</evidence>
<protein>
    <submittedName>
        <fullName evidence="4">DUF3426 domain-containing protein</fullName>
    </submittedName>
</protein>
<dbReference type="EMBL" id="SMLK01000012">
    <property type="protein sequence ID" value="TFY96352.1"/>
    <property type="molecule type" value="Genomic_DNA"/>
</dbReference>